<dbReference type="RefSeq" id="WP_149437825.1">
    <property type="nucleotide sequence ID" value="NZ_VTPX01000021.1"/>
</dbReference>
<organism evidence="9 10">
    <name type="scientific">Salinicola corii</name>
    <dbReference type="NCBI Taxonomy" id="2606937"/>
    <lineage>
        <taxon>Bacteria</taxon>
        <taxon>Pseudomonadati</taxon>
        <taxon>Pseudomonadota</taxon>
        <taxon>Gammaproteobacteria</taxon>
        <taxon>Oceanospirillales</taxon>
        <taxon>Halomonadaceae</taxon>
        <taxon>Salinicola</taxon>
    </lineage>
</organism>
<dbReference type="PANTHER" id="PTHR34858">
    <property type="entry name" value="CYSO-CYSTEINE PEPTIDASE"/>
    <property type="match status" value="1"/>
</dbReference>
<dbReference type="InterPro" id="IPR000064">
    <property type="entry name" value="NLP_P60_dom"/>
</dbReference>
<accession>A0A640WC78</accession>
<keyword evidence="3" id="KW-0479">Metal-binding</keyword>
<comment type="caution">
    <text evidence="9">The sequence shown here is derived from an EMBL/GenBank/DDBJ whole genome shotgun (WGS) entry which is preliminary data.</text>
</comment>
<comment type="similarity">
    <text evidence="1">Belongs to the peptidase C40 family.</text>
</comment>
<evidence type="ECO:0000256" key="2">
    <source>
        <dbReference type="ARBA" id="ARBA00022670"/>
    </source>
</evidence>
<gene>
    <name evidence="9" type="ORF">F0A16_20695</name>
</gene>
<dbReference type="InterPro" id="IPR028090">
    <property type="entry name" value="JAB_dom_prok"/>
</dbReference>
<keyword evidence="2" id="KW-0645">Protease</keyword>
<keyword evidence="7" id="KW-0482">Metalloprotease</keyword>
<dbReference type="InterPro" id="IPR038765">
    <property type="entry name" value="Papain-like_cys_pep_sf"/>
</dbReference>
<dbReference type="Proteomes" id="UP000466024">
    <property type="component" value="Unassembled WGS sequence"/>
</dbReference>
<evidence type="ECO:0000313" key="9">
    <source>
        <dbReference type="EMBL" id="KAA0015508.1"/>
    </source>
</evidence>
<proteinExistence type="inferred from homology"/>
<dbReference type="GO" id="GO:0008270">
    <property type="term" value="F:zinc ion binding"/>
    <property type="evidence" value="ECO:0007669"/>
    <property type="project" value="TreeGrafter"/>
</dbReference>
<dbReference type="Pfam" id="PF00877">
    <property type="entry name" value="NLPC_P60"/>
    <property type="match status" value="1"/>
</dbReference>
<keyword evidence="10" id="KW-1185">Reference proteome</keyword>
<evidence type="ECO:0000256" key="1">
    <source>
        <dbReference type="ARBA" id="ARBA00007074"/>
    </source>
</evidence>
<evidence type="ECO:0000256" key="6">
    <source>
        <dbReference type="ARBA" id="ARBA00022833"/>
    </source>
</evidence>
<feature type="domain" description="NlpC/P60" evidence="8">
    <location>
        <begin position="85"/>
        <end position="238"/>
    </location>
</feature>
<dbReference type="PANTHER" id="PTHR34858:SF1">
    <property type="entry name" value="CYSO-CYSTEINE PEPTIDASE"/>
    <property type="match status" value="1"/>
</dbReference>
<dbReference type="Pfam" id="PF14464">
    <property type="entry name" value="Prok-JAB"/>
    <property type="match status" value="1"/>
</dbReference>
<dbReference type="InterPro" id="IPR051929">
    <property type="entry name" value="VirAsm_ModProt"/>
</dbReference>
<evidence type="ECO:0000256" key="3">
    <source>
        <dbReference type="ARBA" id="ARBA00022723"/>
    </source>
</evidence>
<sequence length="242" mass="27731">MFPKHVDQLRREAIAAYPNEAVWIIYADGECRQYANVASDPATAFRLDKRTLARATARGIAAIVHSHPDGPDCPSEADMRGQRDTGVPWAIVSTNGQDATAPFYWGGETPRADLENRPFRHGVTDCYSLIRDWYALELGVDLPEFPRDWEWWQQGGDLYRLGLEQAGFVRVEQSEAQRGDMFFCQLRSKVPNHAGVYLGDGLAFHHLTAAKPFDPTRRPKREPIHRWRDFVTAFYRHRSQME</sequence>
<dbReference type="AlphaFoldDB" id="A0A640WC78"/>
<dbReference type="SUPFAM" id="SSF54001">
    <property type="entry name" value="Cysteine proteinases"/>
    <property type="match status" value="1"/>
</dbReference>
<evidence type="ECO:0000259" key="8">
    <source>
        <dbReference type="PROSITE" id="PS51935"/>
    </source>
</evidence>
<protein>
    <recommendedName>
        <fullName evidence="8">NlpC/P60 domain-containing protein</fullName>
    </recommendedName>
</protein>
<evidence type="ECO:0000256" key="4">
    <source>
        <dbReference type="ARBA" id="ARBA00022801"/>
    </source>
</evidence>
<dbReference type="Gene3D" id="3.40.140.10">
    <property type="entry name" value="Cytidine Deaminase, domain 2"/>
    <property type="match status" value="1"/>
</dbReference>
<reference evidence="9 10" key="1">
    <citation type="submission" date="2019-08" db="EMBL/GenBank/DDBJ databases">
        <title>Bioinformatics analysis of the strain L3 and L5.</title>
        <authorList>
            <person name="Li X."/>
        </authorList>
    </citation>
    <scope>NUCLEOTIDE SEQUENCE [LARGE SCALE GENOMIC DNA]</scope>
    <source>
        <strain evidence="9 10">L3</strain>
    </source>
</reference>
<keyword evidence="5" id="KW-0788">Thiol protease</keyword>
<keyword evidence="4" id="KW-0378">Hydrolase</keyword>
<dbReference type="SUPFAM" id="SSF102712">
    <property type="entry name" value="JAB1/MPN domain"/>
    <property type="match status" value="1"/>
</dbReference>
<dbReference type="GO" id="GO:0006508">
    <property type="term" value="P:proteolysis"/>
    <property type="evidence" value="ECO:0007669"/>
    <property type="project" value="UniProtKB-KW"/>
</dbReference>
<keyword evidence="6" id="KW-0862">Zinc</keyword>
<dbReference type="GO" id="GO:0008234">
    <property type="term" value="F:cysteine-type peptidase activity"/>
    <property type="evidence" value="ECO:0007669"/>
    <property type="project" value="UniProtKB-KW"/>
</dbReference>
<dbReference type="EMBL" id="VTPX01000021">
    <property type="protein sequence ID" value="KAA0015508.1"/>
    <property type="molecule type" value="Genomic_DNA"/>
</dbReference>
<evidence type="ECO:0000256" key="5">
    <source>
        <dbReference type="ARBA" id="ARBA00022807"/>
    </source>
</evidence>
<dbReference type="PROSITE" id="PS51935">
    <property type="entry name" value="NLPC_P60"/>
    <property type="match status" value="1"/>
</dbReference>
<dbReference type="GO" id="GO:0008235">
    <property type="term" value="F:metalloexopeptidase activity"/>
    <property type="evidence" value="ECO:0007669"/>
    <property type="project" value="TreeGrafter"/>
</dbReference>
<evidence type="ECO:0000256" key="7">
    <source>
        <dbReference type="ARBA" id="ARBA00023049"/>
    </source>
</evidence>
<name>A0A640WC78_9GAMM</name>
<evidence type="ECO:0000313" key="10">
    <source>
        <dbReference type="Proteomes" id="UP000466024"/>
    </source>
</evidence>